<sequence length="130" mass="14740">MQQVNIKVYGIKTCNSMKKAFEFFAQHKIEYEFIDYKNCPPSFTFLESLDNHIALQNKGGLHCLINTKGTTYKKLKSEYPNIADAQDISKEMIIAHPSILKRPLILVQCNGDISEVLIGLEQLEYIISGG</sequence>
<accession>A0A3D8J8S3</accession>
<dbReference type="CDD" id="cd02977">
    <property type="entry name" value="ArsC_family"/>
    <property type="match status" value="1"/>
</dbReference>
<evidence type="ECO:0000256" key="2">
    <source>
        <dbReference type="PROSITE-ProRule" id="PRU01282"/>
    </source>
</evidence>
<dbReference type="SUPFAM" id="SSF52833">
    <property type="entry name" value="Thioredoxin-like"/>
    <property type="match status" value="1"/>
</dbReference>
<proteinExistence type="inferred from homology"/>
<dbReference type="Gene3D" id="3.40.30.10">
    <property type="entry name" value="Glutaredoxin"/>
    <property type="match status" value="1"/>
</dbReference>
<protein>
    <recommendedName>
        <fullName evidence="5">Spx/MgsR family RNA polymerase-binding regulatory protein</fullName>
    </recommendedName>
</protein>
<dbReference type="Pfam" id="PF03960">
    <property type="entry name" value="ArsC"/>
    <property type="match status" value="1"/>
</dbReference>
<dbReference type="PANTHER" id="PTHR30041">
    <property type="entry name" value="ARSENATE REDUCTASE"/>
    <property type="match status" value="1"/>
</dbReference>
<dbReference type="OrthoDB" id="9803749at2"/>
<evidence type="ECO:0008006" key="5">
    <source>
        <dbReference type="Google" id="ProtNLM"/>
    </source>
</evidence>
<evidence type="ECO:0000313" key="3">
    <source>
        <dbReference type="EMBL" id="RDU73822.1"/>
    </source>
</evidence>
<dbReference type="EMBL" id="NXLW01000001">
    <property type="protein sequence ID" value="RDU73822.1"/>
    <property type="molecule type" value="Genomic_DNA"/>
</dbReference>
<dbReference type="RefSeq" id="WP_104762654.1">
    <property type="nucleotide sequence ID" value="NZ_FZPM01000005.1"/>
</dbReference>
<reference evidence="3 4" key="1">
    <citation type="submission" date="2018-04" db="EMBL/GenBank/DDBJ databases">
        <title>Novel Campyloabacter and Helicobacter Species and Strains.</title>
        <authorList>
            <person name="Mannion A.J."/>
            <person name="Shen Z."/>
            <person name="Fox J.G."/>
        </authorList>
    </citation>
    <scope>NUCLEOTIDE SEQUENCE [LARGE SCALE GENOMIC DNA]</scope>
    <source>
        <strain evidence="3 4">MIT 97-5075</strain>
    </source>
</reference>
<dbReference type="AlphaFoldDB" id="A0A3D8J8S3"/>
<dbReference type="PROSITE" id="PS51353">
    <property type="entry name" value="ARSC"/>
    <property type="match status" value="1"/>
</dbReference>
<dbReference type="Proteomes" id="UP000256424">
    <property type="component" value="Unassembled WGS sequence"/>
</dbReference>
<evidence type="ECO:0000313" key="4">
    <source>
        <dbReference type="Proteomes" id="UP000256424"/>
    </source>
</evidence>
<dbReference type="InterPro" id="IPR036249">
    <property type="entry name" value="Thioredoxin-like_sf"/>
</dbReference>
<dbReference type="InterPro" id="IPR006660">
    <property type="entry name" value="Arsenate_reductase-like"/>
</dbReference>
<comment type="caution">
    <text evidence="3">The sequence shown here is derived from an EMBL/GenBank/DDBJ whole genome shotgun (WGS) entry which is preliminary data.</text>
</comment>
<name>A0A3D8J8S3_9HELI</name>
<keyword evidence="4" id="KW-1185">Reference proteome</keyword>
<gene>
    <name evidence="3" type="ORF">CQA66_01165</name>
</gene>
<comment type="similarity">
    <text evidence="1 2">Belongs to the ArsC family.</text>
</comment>
<organism evidence="3 4">
    <name type="scientific">Helicobacter aurati</name>
    <dbReference type="NCBI Taxonomy" id="137778"/>
    <lineage>
        <taxon>Bacteria</taxon>
        <taxon>Pseudomonadati</taxon>
        <taxon>Campylobacterota</taxon>
        <taxon>Epsilonproteobacteria</taxon>
        <taxon>Campylobacterales</taxon>
        <taxon>Helicobacteraceae</taxon>
        <taxon>Helicobacter</taxon>
    </lineage>
</organism>
<dbReference type="PANTHER" id="PTHR30041:SF8">
    <property type="entry name" value="PROTEIN YFFB"/>
    <property type="match status" value="1"/>
</dbReference>
<evidence type="ECO:0000256" key="1">
    <source>
        <dbReference type="ARBA" id="ARBA00007198"/>
    </source>
</evidence>